<gene>
    <name evidence="2" type="ORF">MNEG_9053</name>
</gene>
<feature type="region of interest" description="Disordered" evidence="1">
    <location>
        <begin position="1"/>
        <end position="158"/>
    </location>
</feature>
<proteinExistence type="predicted"/>
<accession>A0A0D2MDS6</accession>
<feature type="compositionally biased region" description="Low complexity" evidence="1">
    <location>
        <begin position="79"/>
        <end position="89"/>
    </location>
</feature>
<evidence type="ECO:0000313" key="2">
    <source>
        <dbReference type="EMBL" id="KIY98906.1"/>
    </source>
</evidence>
<dbReference type="Proteomes" id="UP000054498">
    <property type="component" value="Unassembled WGS sequence"/>
</dbReference>
<sequence length="262" mass="28075">MSFKPRLTSLRGGPAPAEAGRRSKRGPSGADPAPVRPDAVEAPDAEPAVPASGDGSSSTAAAGSDGGASNRELAHSYSLQLLGDQDLQDCPGDADPSKKPIRRLARRRQTPAAPGVGKGIATSASSSQRGGGGTIGTAKPARRRGALSSRPPADELSDEEMAEVYRFGVDPVDLGWQPRGKNPRNTAARVELWEHPATGVRVDYYYTTGKAKVTDRRCGRIEYIVVASRDQMTHMLRRWALQGVEEREDEEEEEEGDDEEDE</sequence>
<name>A0A0D2MDS6_9CHLO</name>
<organism evidence="2 3">
    <name type="scientific">Monoraphidium neglectum</name>
    <dbReference type="NCBI Taxonomy" id="145388"/>
    <lineage>
        <taxon>Eukaryota</taxon>
        <taxon>Viridiplantae</taxon>
        <taxon>Chlorophyta</taxon>
        <taxon>core chlorophytes</taxon>
        <taxon>Chlorophyceae</taxon>
        <taxon>CS clade</taxon>
        <taxon>Sphaeropleales</taxon>
        <taxon>Selenastraceae</taxon>
        <taxon>Monoraphidium</taxon>
    </lineage>
</organism>
<feature type="compositionally biased region" description="Low complexity" evidence="1">
    <location>
        <begin position="40"/>
        <end position="69"/>
    </location>
</feature>
<dbReference type="GeneID" id="25741928"/>
<evidence type="ECO:0000313" key="3">
    <source>
        <dbReference type="Proteomes" id="UP000054498"/>
    </source>
</evidence>
<protein>
    <submittedName>
        <fullName evidence="2">Uncharacterized protein</fullName>
    </submittedName>
</protein>
<feature type="compositionally biased region" description="Basic residues" evidence="1">
    <location>
        <begin position="99"/>
        <end position="109"/>
    </location>
</feature>
<feature type="region of interest" description="Disordered" evidence="1">
    <location>
        <begin position="242"/>
        <end position="262"/>
    </location>
</feature>
<reference evidence="2 3" key="1">
    <citation type="journal article" date="2013" name="BMC Genomics">
        <title>Reconstruction of the lipid metabolism for the microalga Monoraphidium neglectum from its genome sequence reveals characteristics suitable for biofuel production.</title>
        <authorList>
            <person name="Bogen C."/>
            <person name="Al-Dilaimi A."/>
            <person name="Albersmeier A."/>
            <person name="Wichmann J."/>
            <person name="Grundmann M."/>
            <person name="Rupp O."/>
            <person name="Lauersen K.J."/>
            <person name="Blifernez-Klassen O."/>
            <person name="Kalinowski J."/>
            <person name="Goesmann A."/>
            <person name="Mussgnug J.H."/>
            <person name="Kruse O."/>
        </authorList>
    </citation>
    <scope>NUCLEOTIDE SEQUENCE [LARGE SCALE GENOMIC DNA]</scope>
    <source>
        <strain evidence="2 3">SAG 48.87</strain>
    </source>
</reference>
<keyword evidence="3" id="KW-1185">Reference proteome</keyword>
<dbReference type="RefSeq" id="XP_013897926.1">
    <property type="nucleotide sequence ID" value="XM_014042472.1"/>
</dbReference>
<evidence type="ECO:0000256" key="1">
    <source>
        <dbReference type="SAM" id="MobiDB-lite"/>
    </source>
</evidence>
<dbReference type="KEGG" id="mng:MNEG_9053"/>
<dbReference type="EMBL" id="KK102023">
    <property type="protein sequence ID" value="KIY98906.1"/>
    <property type="molecule type" value="Genomic_DNA"/>
</dbReference>
<dbReference type="AlphaFoldDB" id="A0A0D2MDS6"/>
<feature type="compositionally biased region" description="Acidic residues" evidence="1">
    <location>
        <begin position="246"/>
        <end position="262"/>
    </location>
</feature>